<dbReference type="EMBL" id="KK365292">
    <property type="protein sequence ID" value="KCZ79353.1"/>
    <property type="molecule type" value="Genomic_DNA"/>
</dbReference>
<dbReference type="OrthoDB" id="10390166at2759"/>
<feature type="region of interest" description="Disordered" evidence="1">
    <location>
        <begin position="77"/>
        <end position="247"/>
    </location>
</feature>
<evidence type="ECO:0000313" key="3">
    <source>
        <dbReference type="Proteomes" id="UP000030655"/>
    </source>
</evidence>
<feature type="compositionally biased region" description="Polar residues" evidence="1">
    <location>
        <begin position="163"/>
        <end position="174"/>
    </location>
</feature>
<feature type="compositionally biased region" description="Basic and acidic residues" evidence="1">
    <location>
        <begin position="121"/>
        <end position="162"/>
    </location>
</feature>
<proteinExistence type="predicted"/>
<feature type="compositionally biased region" description="Basic and acidic residues" evidence="1">
    <location>
        <begin position="175"/>
        <end position="184"/>
    </location>
</feature>
<reference evidence="3" key="1">
    <citation type="submission" date="2013-02" db="EMBL/GenBank/DDBJ databases">
        <authorList>
            <consortium name="The Broad Institute Genome Sequencing Platform"/>
            <person name="Cuomo C."/>
            <person name="Becnel J."/>
            <person name="Sanscrainte N."/>
            <person name="Walker B."/>
            <person name="Young S.K."/>
            <person name="Zeng Q."/>
            <person name="Gargeya S."/>
            <person name="Fitzgerald M."/>
            <person name="Haas B."/>
            <person name="Abouelleil A."/>
            <person name="Alvarado L."/>
            <person name="Arachchi H.M."/>
            <person name="Berlin A.M."/>
            <person name="Chapman S.B."/>
            <person name="Dewar J."/>
            <person name="Goldberg J."/>
            <person name="Griggs A."/>
            <person name="Gujja S."/>
            <person name="Hansen M."/>
            <person name="Howarth C."/>
            <person name="Imamovic A."/>
            <person name="Larimer J."/>
            <person name="McCowan C."/>
            <person name="Murphy C."/>
            <person name="Neiman D."/>
            <person name="Pearson M."/>
            <person name="Priest M."/>
            <person name="Roberts A."/>
            <person name="Saif S."/>
            <person name="Shea T."/>
            <person name="Sisk P."/>
            <person name="Sykes S."/>
            <person name="Wortman J."/>
            <person name="Nusbaum C."/>
            <person name="Birren B."/>
        </authorList>
    </citation>
    <scope>NUCLEOTIDE SEQUENCE [LARGE SCALE GENOMIC DNA]</scope>
    <source>
        <strain evidence="3">PRA339</strain>
    </source>
</reference>
<feature type="compositionally biased region" description="Basic residues" evidence="1">
    <location>
        <begin position="203"/>
        <end position="226"/>
    </location>
</feature>
<accession>A0A059EWD3</accession>
<gene>
    <name evidence="2" type="ORF">H312_03261</name>
</gene>
<feature type="compositionally biased region" description="Basic residues" evidence="1">
    <location>
        <begin position="236"/>
        <end position="247"/>
    </location>
</feature>
<sequence length="247" mass="28670">MERIPISDNYGTEAFEEMLKEATLKMAKKIKLEPAETEGDFVKTKAEMDESTYLVSLNVEKDYAPLRSKNSNARIAKTKITNKKKQERDISSEESINSEEFLKSKNRKSSYDNEDIPNKSTRKDRSLSKKRIRDNESNRKKFGDSRRSKNDNDVDDFTEKRQNNTGRTKYSKYFSQDKSKEKKSINYQENIGNVKPQTTSAKKFVKEKSKRKGNNFKGKMGNKKGQIKSANVFGKGKQKRNNFRNKN</sequence>
<dbReference type="Proteomes" id="UP000030655">
    <property type="component" value="Unassembled WGS sequence"/>
</dbReference>
<feature type="compositionally biased region" description="Polar residues" evidence="1">
    <location>
        <begin position="185"/>
        <end position="201"/>
    </location>
</feature>
<reference evidence="2 3" key="2">
    <citation type="submission" date="2014-03" db="EMBL/GenBank/DDBJ databases">
        <title>The Genome Sequence of Anncaliia algerae insect isolate PRA339.</title>
        <authorList>
            <consortium name="The Broad Institute Genome Sequencing Platform"/>
            <consortium name="The Broad Institute Genome Sequencing Center for Infectious Disease"/>
            <person name="Cuomo C."/>
            <person name="Becnel J."/>
            <person name="Sanscrainte N."/>
            <person name="Walker B."/>
            <person name="Young S.K."/>
            <person name="Zeng Q."/>
            <person name="Gargeya S."/>
            <person name="Fitzgerald M."/>
            <person name="Haas B."/>
            <person name="Abouelleil A."/>
            <person name="Alvarado L."/>
            <person name="Arachchi H.M."/>
            <person name="Berlin A.M."/>
            <person name="Chapman S.B."/>
            <person name="Dewar J."/>
            <person name="Goldberg J."/>
            <person name="Griggs A."/>
            <person name="Gujja S."/>
            <person name="Hansen M."/>
            <person name="Howarth C."/>
            <person name="Imamovic A."/>
            <person name="Larimer J."/>
            <person name="McCowan C."/>
            <person name="Murphy C."/>
            <person name="Neiman D."/>
            <person name="Pearson M."/>
            <person name="Priest M."/>
            <person name="Roberts A."/>
            <person name="Saif S."/>
            <person name="Shea T."/>
            <person name="Sisk P."/>
            <person name="Sykes S."/>
            <person name="Wortman J."/>
            <person name="Nusbaum C."/>
            <person name="Birren B."/>
        </authorList>
    </citation>
    <scope>NUCLEOTIDE SEQUENCE [LARGE SCALE GENOMIC DNA]</scope>
    <source>
        <strain evidence="2 3">PRA339</strain>
    </source>
</reference>
<protein>
    <submittedName>
        <fullName evidence="2">Uncharacterized protein</fullName>
    </submittedName>
</protein>
<name>A0A059EWD3_9MICR</name>
<keyword evidence="3" id="KW-1185">Reference proteome</keyword>
<dbReference type="AlphaFoldDB" id="A0A059EWD3"/>
<dbReference type="VEuPathDB" id="MicrosporidiaDB:H312_03261"/>
<evidence type="ECO:0000256" key="1">
    <source>
        <dbReference type="SAM" id="MobiDB-lite"/>
    </source>
</evidence>
<dbReference type="HOGENOM" id="CLU_1124286_0_0_1"/>
<organism evidence="2 3">
    <name type="scientific">Anncaliia algerae PRA339</name>
    <dbReference type="NCBI Taxonomy" id="1288291"/>
    <lineage>
        <taxon>Eukaryota</taxon>
        <taxon>Fungi</taxon>
        <taxon>Fungi incertae sedis</taxon>
        <taxon>Microsporidia</taxon>
        <taxon>Tubulinosematoidea</taxon>
        <taxon>Tubulinosematidae</taxon>
        <taxon>Anncaliia</taxon>
    </lineage>
</organism>
<evidence type="ECO:0000313" key="2">
    <source>
        <dbReference type="EMBL" id="KCZ79353.1"/>
    </source>
</evidence>